<sequence length="209" mass="23293">MNDEAKWSARYCEAGDEYLFGTEPNRFLAQHQALFKPGQTALSVADGEGRNSIWLAGQGLVVTASEVSEVAIAKARKLAEARHSRVSFTQGDMLSEQWPPREFLDAFDWVIAIFIQFADPRQRIKQFASMQAATRPGGRILLQGYTPQQLQYGTGGPSSLEHLYTQELLREAFAGWDIEELVEYEDDLSEGTRHGGRSALIGMVARKPV</sequence>
<feature type="domain" description="Methyltransferase" evidence="1">
    <location>
        <begin position="42"/>
        <end position="138"/>
    </location>
</feature>
<gene>
    <name evidence="2" type="ORF">ABW99_05805</name>
</gene>
<dbReference type="RefSeq" id="WP_047213558.1">
    <property type="nucleotide sequence ID" value="NZ_CP011568.3"/>
</dbReference>
<dbReference type="EMBL" id="CP011568">
    <property type="protein sequence ID" value="AKJ67806.1"/>
    <property type="molecule type" value="Genomic_DNA"/>
</dbReference>
<accession>A0A0G3ESW2</accession>
<reference evidence="3" key="1">
    <citation type="submission" date="2015-06" db="EMBL/GenBank/DDBJ databases">
        <authorList>
            <person name="Lim Y.L."/>
            <person name="Ee R."/>
            <person name="Yong D."/>
            <person name="How K.Y."/>
            <person name="Yin W.F."/>
            <person name="Chan K.G."/>
        </authorList>
    </citation>
    <scope>NUCLEOTIDE SEQUENCE [LARGE SCALE GENOMIC DNA]</scope>
    <source>
        <strain evidence="3">DSM 25325</strain>
    </source>
</reference>
<dbReference type="Pfam" id="PF13649">
    <property type="entry name" value="Methyltransf_25"/>
    <property type="match status" value="1"/>
</dbReference>
<dbReference type="GO" id="GO:0008168">
    <property type="term" value="F:methyltransferase activity"/>
    <property type="evidence" value="ECO:0007669"/>
    <property type="project" value="UniProtKB-KW"/>
</dbReference>
<dbReference type="KEGG" id="ptx:ABW99_05805"/>
<keyword evidence="3" id="KW-1185">Reference proteome</keyword>
<dbReference type="OrthoDB" id="9786503at2"/>
<organism evidence="2 3">
    <name type="scientific">Pandoraea thiooxydans</name>
    <dbReference type="NCBI Taxonomy" id="445709"/>
    <lineage>
        <taxon>Bacteria</taxon>
        <taxon>Pseudomonadati</taxon>
        <taxon>Pseudomonadota</taxon>
        <taxon>Betaproteobacteria</taxon>
        <taxon>Burkholderiales</taxon>
        <taxon>Burkholderiaceae</taxon>
        <taxon>Pandoraea</taxon>
    </lineage>
</organism>
<dbReference type="PATRIC" id="fig|445709.3.peg.1250"/>
<keyword evidence="2" id="KW-0489">Methyltransferase</keyword>
<dbReference type="AlphaFoldDB" id="A0A0G3ESW2"/>
<protein>
    <submittedName>
        <fullName evidence="2">SAM-dependent methyltransferase</fullName>
    </submittedName>
</protein>
<evidence type="ECO:0000313" key="2">
    <source>
        <dbReference type="EMBL" id="AKJ67806.1"/>
    </source>
</evidence>
<dbReference type="SUPFAM" id="SSF53335">
    <property type="entry name" value="S-adenosyl-L-methionine-dependent methyltransferases"/>
    <property type="match status" value="1"/>
</dbReference>
<dbReference type="Proteomes" id="UP000036700">
    <property type="component" value="Chromosome"/>
</dbReference>
<dbReference type="CDD" id="cd02440">
    <property type="entry name" value="AdoMet_MTases"/>
    <property type="match status" value="1"/>
</dbReference>
<keyword evidence="2" id="KW-0808">Transferase</keyword>
<name>A0A0G3ESW2_9BURK</name>
<proteinExistence type="predicted"/>
<dbReference type="Gene3D" id="3.40.50.150">
    <property type="entry name" value="Vaccinia Virus protein VP39"/>
    <property type="match status" value="1"/>
</dbReference>
<dbReference type="InterPro" id="IPR029063">
    <property type="entry name" value="SAM-dependent_MTases_sf"/>
</dbReference>
<evidence type="ECO:0000313" key="3">
    <source>
        <dbReference type="Proteomes" id="UP000036700"/>
    </source>
</evidence>
<evidence type="ECO:0000259" key="1">
    <source>
        <dbReference type="Pfam" id="PF13649"/>
    </source>
</evidence>
<dbReference type="InterPro" id="IPR041698">
    <property type="entry name" value="Methyltransf_25"/>
</dbReference>
<dbReference type="GO" id="GO:0032259">
    <property type="term" value="P:methylation"/>
    <property type="evidence" value="ECO:0007669"/>
    <property type="project" value="UniProtKB-KW"/>
</dbReference>
<dbReference type="STRING" id="445709.ABW99_05805"/>